<keyword evidence="4" id="KW-0963">Cytoplasm</keyword>
<keyword evidence="5 11" id="KW-0489">Methyltransferase</keyword>
<dbReference type="RefSeq" id="XP_060121999.1">
    <property type="nucleotide sequence ID" value="XM_060266016.1"/>
</dbReference>
<dbReference type="GeneID" id="85225722"/>
<dbReference type="GO" id="GO:0032259">
    <property type="term" value="P:methylation"/>
    <property type="evidence" value="ECO:0007669"/>
    <property type="project" value="UniProtKB-KW"/>
</dbReference>
<evidence type="ECO:0000256" key="6">
    <source>
        <dbReference type="ARBA" id="ARBA00022679"/>
    </source>
</evidence>
<dbReference type="Proteomes" id="UP001217754">
    <property type="component" value="Chromosome 3"/>
</dbReference>
<dbReference type="GO" id="GO:0005634">
    <property type="term" value="C:nucleus"/>
    <property type="evidence" value="ECO:0007669"/>
    <property type="project" value="UniProtKB-SubCell"/>
</dbReference>
<keyword evidence="7" id="KW-0949">S-adenosyl-L-methionine</keyword>
<dbReference type="AlphaFoldDB" id="A0AAF0J9T6"/>
<organism evidence="11 12">
    <name type="scientific">Malassezia japonica</name>
    <dbReference type="NCBI Taxonomy" id="223818"/>
    <lineage>
        <taxon>Eukaryota</taxon>
        <taxon>Fungi</taxon>
        <taxon>Dikarya</taxon>
        <taxon>Basidiomycota</taxon>
        <taxon>Ustilaginomycotina</taxon>
        <taxon>Malasseziomycetes</taxon>
        <taxon>Malasseziales</taxon>
        <taxon>Malasseziaceae</taxon>
        <taxon>Malassezia</taxon>
    </lineage>
</organism>
<dbReference type="EC" id="2.1.1.85" evidence="3"/>
<keyword evidence="8" id="KW-0539">Nucleus</keyword>
<evidence type="ECO:0000256" key="2">
    <source>
        <dbReference type="ARBA" id="ARBA00004496"/>
    </source>
</evidence>
<sequence>MAFTFGFHESDGADAGDAEPEQGIPLQAAKQINAAQLRELLPEKLSFSPIEVPFGSSFLRLARRDLFDVRFQLLNDEESAQGVADTHTDLIPGVYEGGLKTWECSLDLVATLAERLPSYHAEDASWPSGRHIVELGCGTAVPTCFLFRTLFSTQPSDRPTVLDLCDYNEEVLSLVVYPNLLLNWFFSAGGPGHGRSVEAGDLEIDHDLLTQFEQELQARQIQLRFFSGAWDSLDLSLPGQSRAEIVLSSETVYAIPSLSPLCRVLQDICWPTSSNTSNASVAAKTTLCLIAAKVLYFGVGGGVRAFCDAVAARHGWTAAVRENRSGVGRVVLSTGFP</sequence>
<evidence type="ECO:0000256" key="1">
    <source>
        <dbReference type="ARBA" id="ARBA00004123"/>
    </source>
</evidence>
<feature type="region of interest" description="Disordered" evidence="10">
    <location>
        <begin position="1"/>
        <end position="20"/>
    </location>
</feature>
<dbReference type="GO" id="GO:0018064">
    <property type="term" value="F:protein-L-histidine N-tele-methyltransferase activity"/>
    <property type="evidence" value="ECO:0007669"/>
    <property type="project" value="UniProtKB-EC"/>
</dbReference>
<dbReference type="Gene3D" id="3.40.50.150">
    <property type="entry name" value="Vaccinia Virus protein VP39"/>
    <property type="match status" value="1"/>
</dbReference>
<dbReference type="PANTHER" id="PTHR14614:SF39">
    <property type="entry name" value="HISTIDINE PROTEIN METHYLTRANSFERASE 1 HOMOLOG"/>
    <property type="match status" value="1"/>
</dbReference>
<evidence type="ECO:0000313" key="11">
    <source>
        <dbReference type="EMBL" id="WFD39102.1"/>
    </source>
</evidence>
<dbReference type="GO" id="GO:0005737">
    <property type="term" value="C:cytoplasm"/>
    <property type="evidence" value="ECO:0007669"/>
    <property type="project" value="UniProtKB-SubCell"/>
</dbReference>
<proteinExistence type="inferred from homology"/>
<dbReference type="PANTHER" id="PTHR14614">
    <property type="entry name" value="HEPATOCELLULAR CARCINOMA-ASSOCIATED ANTIGEN"/>
    <property type="match status" value="1"/>
</dbReference>
<comment type="similarity">
    <text evidence="9">Belongs to the methyltransferase superfamily. METTL18 family.</text>
</comment>
<evidence type="ECO:0000256" key="3">
    <source>
        <dbReference type="ARBA" id="ARBA00012533"/>
    </source>
</evidence>
<dbReference type="EMBL" id="CP119960">
    <property type="protein sequence ID" value="WFD39102.1"/>
    <property type="molecule type" value="Genomic_DNA"/>
</dbReference>
<evidence type="ECO:0000256" key="7">
    <source>
        <dbReference type="ARBA" id="ARBA00022691"/>
    </source>
</evidence>
<comment type="subcellular location">
    <subcellularLocation>
        <location evidence="2">Cytoplasm</location>
    </subcellularLocation>
    <subcellularLocation>
        <location evidence="1">Nucleus</location>
    </subcellularLocation>
</comment>
<evidence type="ECO:0000256" key="4">
    <source>
        <dbReference type="ARBA" id="ARBA00022490"/>
    </source>
</evidence>
<protein>
    <recommendedName>
        <fullName evidence="3">protein-histidine N-methyltransferase</fullName>
        <ecNumber evidence="3">2.1.1.85</ecNumber>
    </recommendedName>
</protein>
<evidence type="ECO:0000256" key="5">
    <source>
        <dbReference type="ARBA" id="ARBA00022603"/>
    </source>
</evidence>
<keyword evidence="6 11" id="KW-0808">Transferase</keyword>
<evidence type="ECO:0000256" key="9">
    <source>
        <dbReference type="ARBA" id="ARBA00038126"/>
    </source>
</evidence>
<dbReference type="InterPro" id="IPR029063">
    <property type="entry name" value="SAM-dependent_MTases_sf"/>
</dbReference>
<evidence type="ECO:0000256" key="10">
    <source>
        <dbReference type="SAM" id="MobiDB-lite"/>
    </source>
</evidence>
<gene>
    <name evidence="11" type="ORF">MJAP1_002073</name>
</gene>
<evidence type="ECO:0000256" key="8">
    <source>
        <dbReference type="ARBA" id="ARBA00023242"/>
    </source>
</evidence>
<evidence type="ECO:0000313" key="12">
    <source>
        <dbReference type="Proteomes" id="UP001217754"/>
    </source>
</evidence>
<name>A0AAF0J9T6_9BASI</name>
<reference evidence="11" key="1">
    <citation type="submission" date="2023-03" db="EMBL/GenBank/DDBJ databases">
        <title>Mating type loci evolution in Malassezia.</title>
        <authorList>
            <person name="Coelho M.A."/>
        </authorList>
    </citation>
    <scope>NUCLEOTIDE SEQUENCE</scope>
    <source>
        <strain evidence="11">CBS 9431</strain>
    </source>
</reference>
<accession>A0AAF0J9T6</accession>
<keyword evidence="12" id="KW-1185">Reference proteome</keyword>
<dbReference type="InterPro" id="IPR019410">
    <property type="entry name" value="Methyltransf_16"/>
</dbReference>